<dbReference type="InterPro" id="IPR011043">
    <property type="entry name" value="Gal_Oxase/kelch_b-propeller"/>
</dbReference>
<comment type="caution">
    <text evidence="4">The sequence shown here is derived from an EMBL/GenBank/DDBJ whole genome shotgun (WGS) entry which is preliminary data.</text>
</comment>
<dbReference type="SUPFAM" id="SSF50965">
    <property type="entry name" value="Galactose oxidase, central domain"/>
    <property type="match status" value="1"/>
</dbReference>
<accession>A0A9P5SFG1</accession>
<feature type="region of interest" description="Disordered" evidence="1">
    <location>
        <begin position="555"/>
        <end position="578"/>
    </location>
</feature>
<dbReference type="AlphaFoldDB" id="A0A9P5SFG1"/>
<organism evidence="4 5">
    <name type="scientific">Podila minutissima</name>
    <dbReference type="NCBI Taxonomy" id="64525"/>
    <lineage>
        <taxon>Eukaryota</taxon>
        <taxon>Fungi</taxon>
        <taxon>Fungi incertae sedis</taxon>
        <taxon>Mucoromycota</taxon>
        <taxon>Mortierellomycotina</taxon>
        <taxon>Mortierellomycetes</taxon>
        <taxon>Mortierellales</taxon>
        <taxon>Mortierellaceae</taxon>
        <taxon>Podila</taxon>
    </lineage>
</organism>
<feature type="transmembrane region" description="Helical" evidence="2">
    <location>
        <begin position="388"/>
        <end position="409"/>
    </location>
</feature>
<reference evidence="4" key="1">
    <citation type="journal article" date="2020" name="Fungal Divers.">
        <title>Resolving the Mortierellaceae phylogeny through synthesis of multi-gene phylogenetics and phylogenomics.</title>
        <authorList>
            <person name="Vandepol N."/>
            <person name="Liber J."/>
            <person name="Desiro A."/>
            <person name="Na H."/>
            <person name="Kennedy M."/>
            <person name="Barry K."/>
            <person name="Grigoriev I.V."/>
            <person name="Miller A.N."/>
            <person name="O'Donnell K."/>
            <person name="Stajich J.E."/>
            <person name="Bonito G."/>
        </authorList>
    </citation>
    <scope>NUCLEOTIDE SEQUENCE</scope>
    <source>
        <strain evidence="4">NVP1</strain>
    </source>
</reference>
<proteinExistence type="predicted"/>
<feature type="signal peptide" evidence="3">
    <location>
        <begin position="1"/>
        <end position="30"/>
    </location>
</feature>
<feature type="region of interest" description="Disordered" evidence="1">
    <location>
        <begin position="347"/>
        <end position="384"/>
    </location>
</feature>
<evidence type="ECO:0000256" key="2">
    <source>
        <dbReference type="SAM" id="Phobius"/>
    </source>
</evidence>
<name>A0A9P5SFG1_9FUNG</name>
<evidence type="ECO:0008006" key="6">
    <source>
        <dbReference type="Google" id="ProtNLM"/>
    </source>
</evidence>
<gene>
    <name evidence="4" type="ORF">BG006_008638</name>
</gene>
<keyword evidence="2" id="KW-0472">Membrane</keyword>
<protein>
    <recommendedName>
        <fullName evidence="6">Galactose oxidase</fullName>
    </recommendedName>
</protein>
<dbReference type="EMBL" id="JAAAUY010000594">
    <property type="protein sequence ID" value="KAF9328131.1"/>
    <property type="molecule type" value="Genomic_DNA"/>
</dbReference>
<sequence>MALPSHFVDLLLILRIAFVSLALSTGLVYAQTPFTPVSSGDSASVFVEGKALYIQGGTIVQNATNQTFSISLQYSWNISNPIYTKLPDGLQDSLFPNALLLDGTTWFAVSNKTFVTYDILTGNIAQRGPANIYSNFVGLSAMFDRSLSDVVIPNGYTNGARPTTMYVNPGTLTIRVGTVADVAGVGRFALAWSESAQKGFLYGGSSTEGLYANLYQREQTPFGYWTPINTTIDGLAIGGPNARESACLVPALNGTKLIMFGGSGIRPPTLINVGLSDIYIYDVAKASWTKGTPAAATGARAAHACAVSGDALIVWGGFTDLASRQPPKDVIAVYNLTANKWVDKFISPNGEQPPAISTPRPTTTTAGSGSDSGPTRTPETSGSGNNTGAIIGGVAAAVVVLAAVGFVLWRRGLLKKHGILPKSHHQQSDHRQSDEDYHYKEPAEKIRDPHIDPNVQLLPQPVSRSARGVRHPQLVMSQHERDFAAQMQLANGARHPQFDVPQRGPEYDAEMQHVNGTRHPQFNTPQHEHGHYQQYQQKHEGLYDYMDPVWNSRDPHGDFNAQPTSQSVPRPANGIRHPQLDIARRKQELAAEMQMLEYGSGEAPTFVQHTDGRSSNRSGGSP</sequence>
<evidence type="ECO:0000313" key="4">
    <source>
        <dbReference type="EMBL" id="KAF9328131.1"/>
    </source>
</evidence>
<feature type="compositionally biased region" description="Polar residues" evidence="1">
    <location>
        <begin position="613"/>
        <end position="622"/>
    </location>
</feature>
<keyword evidence="2" id="KW-0812">Transmembrane</keyword>
<keyword evidence="3" id="KW-0732">Signal</keyword>
<keyword evidence="5" id="KW-1185">Reference proteome</keyword>
<keyword evidence="2" id="KW-1133">Transmembrane helix</keyword>
<feature type="region of interest" description="Disordered" evidence="1">
    <location>
        <begin position="600"/>
        <end position="622"/>
    </location>
</feature>
<dbReference type="Gene3D" id="2.120.10.80">
    <property type="entry name" value="Kelch-type beta propeller"/>
    <property type="match status" value="1"/>
</dbReference>
<evidence type="ECO:0000313" key="5">
    <source>
        <dbReference type="Proteomes" id="UP000696485"/>
    </source>
</evidence>
<evidence type="ECO:0000256" key="3">
    <source>
        <dbReference type="SAM" id="SignalP"/>
    </source>
</evidence>
<dbReference type="InterPro" id="IPR015915">
    <property type="entry name" value="Kelch-typ_b-propeller"/>
</dbReference>
<dbReference type="PANTHER" id="PTHR23244">
    <property type="entry name" value="KELCH REPEAT DOMAIN"/>
    <property type="match status" value="1"/>
</dbReference>
<dbReference type="Proteomes" id="UP000696485">
    <property type="component" value="Unassembled WGS sequence"/>
</dbReference>
<feature type="compositionally biased region" description="Low complexity" evidence="1">
    <location>
        <begin position="362"/>
        <end position="375"/>
    </location>
</feature>
<evidence type="ECO:0000256" key="1">
    <source>
        <dbReference type="SAM" id="MobiDB-lite"/>
    </source>
</evidence>
<feature type="chain" id="PRO_5040447644" description="Galactose oxidase" evidence="3">
    <location>
        <begin position="31"/>
        <end position="622"/>
    </location>
</feature>